<dbReference type="AlphaFoldDB" id="A0AAD1D8H9"/>
<accession>A0AAD1D8H9</accession>
<keyword evidence="1" id="KW-0732">Signal</keyword>
<proteinExistence type="predicted"/>
<dbReference type="KEGG" id="smic:SmB9_31970"/>
<dbReference type="EMBL" id="AP018711">
    <property type="protein sequence ID" value="BBE35539.1"/>
    <property type="molecule type" value="Genomic_DNA"/>
</dbReference>
<feature type="signal peptide" evidence="1">
    <location>
        <begin position="1"/>
        <end position="19"/>
    </location>
</feature>
<protein>
    <submittedName>
        <fullName evidence="2">Uncharacterized protein</fullName>
    </submittedName>
</protein>
<reference evidence="2 3" key="1">
    <citation type="submission" date="2018-06" db="EMBL/GenBank/DDBJ databases">
        <title>Complete Genome Sequence of the Microcystin-Degrading Bacterium Sphingosinicella microcystinivorans Strain B-9.</title>
        <authorList>
            <person name="Jin H."/>
            <person name="Nishizawa T."/>
            <person name="Guo Y."/>
            <person name="Nishizawa A."/>
            <person name="Park H."/>
            <person name="Kato H."/>
            <person name="Tsuji K."/>
            <person name="Harada K."/>
        </authorList>
    </citation>
    <scope>NUCLEOTIDE SEQUENCE [LARGE SCALE GENOMIC DNA]</scope>
    <source>
        <strain evidence="2 3">B9</strain>
    </source>
</reference>
<feature type="chain" id="PRO_5042047905" evidence="1">
    <location>
        <begin position="20"/>
        <end position="79"/>
    </location>
</feature>
<dbReference type="Proteomes" id="UP000275727">
    <property type="component" value="Chromosome"/>
</dbReference>
<organism evidence="2 3">
    <name type="scientific">Sphingosinicella microcystinivorans</name>
    <dbReference type="NCBI Taxonomy" id="335406"/>
    <lineage>
        <taxon>Bacteria</taxon>
        <taxon>Pseudomonadati</taxon>
        <taxon>Pseudomonadota</taxon>
        <taxon>Alphaproteobacteria</taxon>
        <taxon>Sphingomonadales</taxon>
        <taxon>Sphingosinicellaceae</taxon>
        <taxon>Sphingosinicella</taxon>
    </lineage>
</organism>
<evidence type="ECO:0000313" key="3">
    <source>
        <dbReference type="Proteomes" id="UP000275727"/>
    </source>
</evidence>
<sequence length="79" mass="8659">MSRPQAQACSMKLRVQALAALCISAVFIVTPSPVSQGQASSAYQRYHADNALFAQDRNEVDFERIDDETLKAVEALLSD</sequence>
<evidence type="ECO:0000256" key="1">
    <source>
        <dbReference type="SAM" id="SignalP"/>
    </source>
</evidence>
<gene>
    <name evidence="2" type="ORF">SmB9_31970</name>
</gene>
<evidence type="ECO:0000313" key="2">
    <source>
        <dbReference type="EMBL" id="BBE35539.1"/>
    </source>
</evidence>
<name>A0AAD1D8H9_SPHMI</name>